<evidence type="ECO:0000313" key="9">
    <source>
        <dbReference type="Proteomes" id="UP000030746"/>
    </source>
</evidence>
<feature type="compositionally biased region" description="Polar residues" evidence="5">
    <location>
        <begin position="214"/>
        <end position="229"/>
    </location>
</feature>
<dbReference type="AlphaFoldDB" id="V4A8X0"/>
<accession>V4A8X0</accession>
<keyword evidence="7" id="KW-0732">Signal</keyword>
<organism evidence="8 9">
    <name type="scientific">Lottia gigantea</name>
    <name type="common">Giant owl limpet</name>
    <dbReference type="NCBI Taxonomy" id="225164"/>
    <lineage>
        <taxon>Eukaryota</taxon>
        <taxon>Metazoa</taxon>
        <taxon>Spiralia</taxon>
        <taxon>Lophotrochozoa</taxon>
        <taxon>Mollusca</taxon>
        <taxon>Gastropoda</taxon>
        <taxon>Patellogastropoda</taxon>
        <taxon>Lottioidea</taxon>
        <taxon>Lottiidae</taxon>
        <taxon>Lottia</taxon>
    </lineage>
</organism>
<evidence type="ECO:0000256" key="3">
    <source>
        <dbReference type="ARBA" id="ARBA00022989"/>
    </source>
</evidence>
<feature type="transmembrane region" description="Helical" evidence="6">
    <location>
        <begin position="74"/>
        <end position="97"/>
    </location>
</feature>
<evidence type="ECO:0000256" key="6">
    <source>
        <dbReference type="SAM" id="Phobius"/>
    </source>
</evidence>
<dbReference type="Proteomes" id="UP000030746">
    <property type="component" value="Unassembled WGS sequence"/>
</dbReference>
<dbReference type="GeneID" id="20247813"/>
<keyword evidence="4 6" id="KW-0472">Membrane</keyword>
<dbReference type="EMBL" id="KB202283">
    <property type="protein sequence ID" value="ESO91495.1"/>
    <property type="molecule type" value="Genomic_DNA"/>
</dbReference>
<keyword evidence="3 6" id="KW-1133">Transmembrane helix</keyword>
<evidence type="ECO:0000313" key="8">
    <source>
        <dbReference type="EMBL" id="ESO91495.1"/>
    </source>
</evidence>
<evidence type="ECO:0000256" key="4">
    <source>
        <dbReference type="ARBA" id="ARBA00023136"/>
    </source>
</evidence>
<name>V4A8X0_LOTGI</name>
<evidence type="ECO:0008006" key="10">
    <source>
        <dbReference type="Google" id="ProtNLM"/>
    </source>
</evidence>
<comment type="subcellular location">
    <subcellularLocation>
        <location evidence="1">Membrane</location>
    </subcellularLocation>
</comment>
<sequence length="229" mass="25028">MDLLLGISLLLLTLITESFGTFCKTSALYNSYRYCSNGCCKYTGYNVCCSSYYYTYNSYTYRSTYSSSGLATSIIWIIICSVGFVVTVVIVIVVICCCRRRRGAAGAVVRSTPMQPMVISTNNVQTGYMQPGIAYPQGQPGVMYSQGQPSEGYPQPAPGYSQQTTVGYPQQADPGYPQQPQPQQQQLESKPNHYPTHPTALSDNSGLSAPPSYESLSPSRGQHNTGYVD</sequence>
<dbReference type="CTD" id="20247813"/>
<reference evidence="8 9" key="1">
    <citation type="journal article" date="2013" name="Nature">
        <title>Insights into bilaterian evolution from three spiralian genomes.</title>
        <authorList>
            <person name="Simakov O."/>
            <person name="Marletaz F."/>
            <person name="Cho S.J."/>
            <person name="Edsinger-Gonzales E."/>
            <person name="Havlak P."/>
            <person name="Hellsten U."/>
            <person name="Kuo D.H."/>
            <person name="Larsson T."/>
            <person name="Lv J."/>
            <person name="Arendt D."/>
            <person name="Savage R."/>
            <person name="Osoegawa K."/>
            <person name="de Jong P."/>
            <person name="Grimwood J."/>
            <person name="Chapman J.A."/>
            <person name="Shapiro H."/>
            <person name="Aerts A."/>
            <person name="Otillar R.P."/>
            <person name="Terry A.Y."/>
            <person name="Boore J.L."/>
            <person name="Grigoriev I.V."/>
            <person name="Lindberg D.R."/>
            <person name="Seaver E.C."/>
            <person name="Weisblat D.A."/>
            <person name="Putnam N.H."/>
            <person name="Rokhsar D.S."/>
        </authorList>
    </citation>
    <scope>NUCLEOTIDE SEQUENCE [LARGE SCALE GENOMIC DNA]</scope>
</reference>
<dbReference type="OMA" id="GCCKESC"/>
<gene>
    <name evidence="8" type="ORF">LOTGIDRAFT_228869</name>
</gene>
<evidence type="ECO:0000256" key="2">
    <source>
        <dbReference type="ARBA" id="ARBA00022692"/>
    </source>
</evidence>
<protein>
    <recommendedName>
        <fullName evidence="10">Vesicular, overexpressed in cancer, prosurvival protein 1</fullName>
    </recommendedName>
</protein>
<dbReference type="PANTHER" id="PTHR31395:SF23">
    <property type="entry name" value="GEO05642P1"/>
    <property type="match status" value="1"/>
</dbReference>
<feature type="compositionally biased region" description="Low complexity" evidence="5">
    <location>
        <begin position="169"/>
        <end position="186"/>
    </location>
</feature>
<dbReference type="HOGENOM" id="CLU_1210978_0_0_1"/>
<feature type="chain" id="PRO_5004716954" description="Vesicular, overexpressed in cancer, prosurvival protein 1" evidence="7">
    <location>
        <begin position="21"/>
        <end position="229"/>
    </location>
</feature>
<dbReference type="PANTHER" id="PTHR31395">
    <property type="entry name" value="SHISA"/>
    <property type="match status" value="1"/>
</dbReference>
<evidence type="ECO:0000256" key="1">
    <source>
        <dbReference type="ARBA" id="ARBA00004370"/>
    </source>
</evidence>
<feature type="signal peptide" evidence="7">
    <location>
        <begin position="1"/>
        <end position="20"/>
    </location>
</feature>
<dbReference type="GO" id="GO:0016020">
    <property type="term" value="C:membrane"/>
    <property type="evidence" value="ECO:0007669"/>
    <property type="project" value="UniProtKB-SubCell"/>
</dbReference>
<feature type="region of interest" description="Disordered" evidence="5">
    <location>
        <begin position="140"/>
        <end position="229"/>
    </location>
</feature>
<evidence type="ECO:0000256" key="5">
    <source>
        <dbReference type="SAM" id="MobiDB-lite"/>
    </source>
</evidence>
<evidence type="ECO:0000256" key="7">
    <source>
        <dbReference type="SAM" id="SignalP"/>
    </source>
</evidence>
<proteinExistence type="predicted"/>
<dbReference type="RefSeq" id="XP_009058183.1">
    <property type="nucleotide sequence ID" value="XM_009059935.1"/>
</dbReference>
<dbReference type="InterPro" id="IPR026910">
    <property type="entry name" value="Shisa"/>
</dbReference>
<keyword evidence="9" id="KW-1185">Reference proteome</keyword>
<dbReference type="KEGG" id="lgi:LOTGIDRAFT_228869"/>
<keyword evidence="2 6" id="KW-0812">Transmembrane</keyword>